<dbReference type="SUPFAM" id="SSF51905">
    <property type="entry name" value="FAD/NAD(P)-binding domain"/>
    <property type="match status" value="1"/>
</dbReference>
<dbReference type="GO" id="GO:0016491">
    <property type="term" value="F:oxidoreductase activity"/>
    <property type="evidence" value="ECO:0007669"/>
    <property type="project" value="UniProtKB-KW"/>
</dbReference>
<dbReference type="PANTHER" id="PTHR13847:SF286">
    <property type="entry name" value="D-AMINO ACID DEHYDROGENASE"/>
    <property type="match status" value="1"/>
</dbReference>
<evidence type="ECO:0000256" key="2">
    <source>
        <dbReference type="ARBA" id="ARBA00009410"/>
    </source>
</evidence>
<gene>
    <name evidence="6" type="ORF">JIN78_11215</name>
</gene>
<evidence type="ECO:0000313" key="6">
    <source>
        <dbReference type="EMBL" id="MBK1834631.1"/>
    </source>
</evidence>
<dbReference type="AlphaFoldDB" id="A0A934VN05"/>
<evidence type="ECO:0000256" key="1">
    <source>
        <dbReference type="ARBA" id="ARBA00001974"/>
    </source>
</evidence>
<organism evidence="6 7">
    <name type="scientific">Roseibacillus ishigakijimensis</name>
    <dbReference type="NCBI Taxonomy" id="454146"/>
    <lineage>
        <taxon>Bacteria</taxon>
        <taxon>Pseudomonadati</taxon>
        <taxon>Verrucomicrobiota</taxon>
        <taxon>Verrucomicrobiia</taxon>
        <taxon>Verrucomicrobiales</taxon>
        <taxon>Verrucomicrobiaceae</taxon>
        <taxon>Roseibacillus</taxon>
    </lineage>
</organism>
<dbReference type="Proteomes" id="UP000604083">
    <property type="component" value="Unassembled WGS sequence"/>
</dbReference>
<dbReference type="RefSeq" id="WP_200392066.1">
    <property type="nucleotide sequence ID" value="NZ_JAENIO010000028.1"/>
</dbReference>
<comment type="similarity">
    <text evidence="2">Belongs to the DadA oxidoreductase family.</text>
</comment>
<evidence type="ECO:0000259" key="5">
    <source>
        <dbReference type="Pfam" id="PF01266"/>
    </source>
</evidence>
<accession>A0A934VN05</accession>
<dbReference type="InterPro" id="IPR036188">
    <property type="entry name" value="FAD/NAD-bd_sf"/>
</dbReference>
<protein>
    <submittedName>
        <fullName evidence="6">TIGR03364 family FAD-dependent oxidoreductase</fullName>
    </submittedName>
</protein>
<dbReference type="NCBIfam" id="TIGR03364">
    <property type="entry name" value="HpnW_proposed"/>
    <property type="match status" value="1"/>
</dbReference>
<evidence type="ECO:0000256" key="4">
    <source>
        <dbReference type="ARBA" id="ARBA00023002"/>
    </source>
</evidence>
<dbReference type="GO" id="GO:0005737">
    <property type="term" value="C:cytoplasm"/>
    <property type="evidence" value="ECO:0007669"/>
    <property type="project" value="TreeGrafter"/>
</dbReference>
<evidence type="ECO:0000256" key="3">
    <source>
        <dbReference type="ARBA" id="ARBA00022630"/>
    </source>
</evidence>
<name>A0A934VN05_9BACT</name>
<evidence type="ECO:0000313" key="7">
    <source>
        <dbReference type="Proteomes" id="UP000604083"/>
    </source>
</evidence>
<dbReference type="Pfam" id="PF01266">
    <property type="entry name" value="DAO"/>
    <property type="match status" value="1"/>
</dbReference>
<dbReference type="EMBL" id="JAENIO010000028">
    <property type="protein sequence ID" value="MBK1834631.1"/>
    <property type="molecule type" value="Genomic_DNA"/>
</dbReference>
<dbReference type="Gene3D" id="3.30.9.10">
    <property type="entry name" value="D-Amino Acid Oxidase, subunit A, domain 2"/>
    <property type="match status" value="1"/>
</dbReference>
<dbReference type="InterPro" id="IPR006076">
    <property type="entry name" value="FAD-dep_OxRdtase"/>
</dbReference>
<sequence length="391" mass="43335">MTIAIIGAGIAGLSHALLAARQGHQVTVFERSPSPQGASIRNFGMLWSIGQTADLYPLALRSREIWLEILAEMGAYHRLCGSLHLASREDEATVLREFADLAPALGYQVQFLSPSQVEARSPVVKKGITQAGLYSPTEVNIDPRQVAQLLPRYLQDKFGVRFRWNTRVTSIAEGSLETADRHHHPYDQILLCSGAELEALFPDLLTTSSIRLTKLQMMRTVPQGPAFDLGPMPATGLTLRHYENFRICSSQHALIDRVAHETPLLDRYGIHVMASQDATGGLVLGDSHEYGTEITPFDREEIDDLILTELRRHFEFPRWQIARRWHGIYGKIPGQPILDLPSPLPGVHLRTGLGGTGMTLSFGLAEQFVTRHLTPSPKRPPASPSPSPQWA</sequence>
<dbReference type="PRINTS" id="PR00419">
    <property type="entry name" value="ADXRDTASE"/>
</dbReference>
<proteinExistence type="inferred from homology"/>
<dbReference type="InterPro" id="IPR017741">
    <property type="entry name" value="FAD-dependent_OxRdtase_HpnW"/>
</dbReference>
<comment type="caution">
    <text evidence="6">The sequence shown here is derived from an EMBL/GenBank/DDBJ whole genome shotgun (WGS) entry which is preliminary data.</text>
</comment>
<keyword evidence="7" id="KW-1185">Reference proteome</keyword>
<keyword evidence="3" id="KW-0285">Flavoprotein</keyword>
<comment type="cofactor">
    <cofactor evidence="1">
        <name>FAD</name>
        <dbReference type="ChEBI" id="CHEBI:57692"/>
    </cofactor>
</comment>
<feature type="domain" description="FAD dependent oxidoreductase" evidence="5">
    <location>
        <begin position="3"/>
        <end position="367"/>
    </location>
</feature>
<dbReference type="PANTHER" id="PTHR13847">
    <property type="entry name" value="SARCOSINE DEHYDROGENASE-RELATED"/>
    <property type="match status" value="1"/>
</dbReference>
<reference evidence="6" key="1">
    <citation type="submission" date="2021-01" db="EMBL/GenBank/DDBJ databases">
        <title>Modified the classification status of verrucomicrobia.</title>
        <authorList>
            <person name="Feng X."/>
        </authorList>
    </citation>
    <scope>NUCLEOTIDE SEQUENCE</scope>
    <source>
        <strain evidence="6">KCTC 12986</strain>
    </source>
</reference>
<dbReference type="Gene3D" id="3.50.50.60">
    <property type="entry name" value="FAD/NAD(P)-binding domain"/>
    <property type="match status" value="1"/>
</dbReference>
<keyword evidence="4" id="KW-0560">Oxidoreductase</keyword>